<feature type="domain" description="HhH-GPD" evidence="7">
    <location>
        <begin position="241"/>
        <end position="374"/>
    </location>
</feature>
<comment type="similarity">
    <text evidence="1">Belongs to the Nth/MutY family.</text>
</comment>
<keyword evidence="6" id="KW-0326">Glycosidase</keyword>
<dbReference type="GO" id="GO:0006289">
    <property type="term" value="P:nucleotide-excision repair"/>
    <property type="evidence" value="ECO:0007669"/>
    <property type="project" value="TreeGrafter"/>
</dbReference>
<dbReference type="GO" id="GO:0016829">
    <property type="term" value="F:lyase activity"/>
    <property type="evidence" value="ECO:0007669"/>
    <property type="project" value="UniProtKB-KW"/>
</dbReference>
<dbReference type="FunFam" id="1.10.340.30:FF:000001">
    <property type="entry name" value="Endonuclease III"/>
    <property type="match status" value="1"/>
</dbReference>
<protein>
    <submittedName>
        <fullName evidence="8">Endonuclease III, putative</fullName>
    </submittedName>
</protein>
<dbReference type="EMBL" id="UIVS01000003">
    <property type="protein sequence ID" value="SVP92511.1"/>
    <property type="molecule type" value="Genomic_DNA"/>
</dbReference>
<dbReference type="AlphaFoldDB" id="A0A3B0N865"/>
<keyword evidence="8" id="KW-0540">Nuclease</keyword>
<keyword evidence="8" id="KW-0255">Endonuclease</keyword>
<dbReference type="EMBL" id="UIVT01000003">
    <property type="protein sequence ID" value="SVP93315.1"/>
    <property type="molecule type" value="Genomic_DNA"/>
</dbReference>
<dbReference type="GO" id="GO:0003906">
    <property type="term" value="F:DNA-(apurinic or apyrimidinic site) endonuclease activity"/>
    <property type="evidence" value="ECO:0007669"/>
    <property type="project" value="TreeGrafter"/>
</dbReference>
<evidence type="ECO:0000256" key="3">
    <source>
        <dbReference type="ARBA" id="ARBA00022801"/>
    </source>
</evidence>
<evidence type="ECO:0000256" key="4">
    <source>
        <dbReference type="ARBA" id="ARBA00023204"/>
    </source>
</evidence>
<dbReference type="Gene3D" id="1.10.340.30">
    <property type="entry name" value="Hypothetical protein, domain 2"/>
    <property type="match status" value="1"/>
</dbReference>
<dbReference type="InterPro" id="IPR004036">
    <property type="entry name" value="Endonuclease-III-like_CS2"/>
</dbReference>
<keyword evidence="3" id="KW-0378">Hydrolase</keyword>
<dbReference type="Pfam" id="PF00633">
    <property type="entry name" value="HHH"/>
    <property type="match status" value="1"/>
</dbReference>
<evidence type="ECO:0000256" key="5">
    <source>
        <dbReference type="ARBA" id="ARBA00023239"/>
    </source>
</evidence>
<gene>
    <name evidence="9" type="ORF">TAT_000230600</name>
    <name evidence="8" type="ORF">TAV_000230700</name>
</gene>
<dbReference type="PANTHER" id="PTHR43286">
    <property type="entry name" value="ENDONUCLEASE III-LIKE PROTEIN 1"/>
    <property type="match status" value="1"/>
</dbReference>
<dbReference type="InterPro" id="IPR023170">
    <property type="entry name" value="HhH_base_excis_C"/>
</dbReference>
<accession>A0A3B0N865</accession>
<sequence>MKICFIKIFLRILTLFLLTLQSFVKALSFLKYTPRWNYGWVAPRFFNRSYVVDIISYLNKDADMTVKKSPKTETSSKNKTHGVKTQKLQKDFENLTAKDHVDNILNSKSDLKNIFKHKRTLKISYDDDLEEKKLAKTKRDSKADILNVEKIIKSAKSEISDKAEHEKVEPDQLDTKKHDKNVNDFPIIEEGVCSIPNFTKVWNGIATKRNKEIAPVDLYGCHCVADPGENFEFQTLVGCMLSSQTKDEITAATMKNLKKRGLTLDNIIKMDEEELDSIISKVGFHKTKAKNIKKVAQILKEQYGGKVPSNKKELESLPGIGPKMANLILQVAYNMVDGVAVDIHVHRITNRLGWVKTKTPEETSLKLQELLPKYLIT</sequence>
<evidence type="ECO:0000313" key="8">
    <source>
        <dbReference type="EMBL" id="SVP92511.1"/>
    </source>
</evidence>
<keyword evidence="5" id="KW-0456">Lyase</keyword>
<dbReference type="GO" id="GO:0006285">
    <property type="term" value="P:base-excision repair, AP site formation"/>
    <property type="evidence" value="ECO:0007669"/>
    <property type="project" value="TreeGrafter"/>
</dbReference>
<evidence type="ECO:0000313" key="9">
    <source>
        <dbReference type="EMBL" id="SVP93315.1"/>
    </source>
</evidence>
<dbReference type="PANTHER" id="PTHR43286:SF1">
    <property type="entry name" value="ENDONUCLEASE III-LIKE PROTEIN 1"/>
    <property type="match status" value="1"/>
</dbReference>
<evidence type="ECO:0000256" key="2">
    <source>
        <dbReference type="ARBA" id="ARBA00022763"/>
    </source>
</evidence>
<dbReference type="GO" id="GO:0000703">
    <property type="term" value="F:oxidized pyrimidine nucleobase lesion DNA N-glycosylase activity"/>
    <property type="evidence" value="ECO:0007669"/>
    <property type="project" value="UniProtKB-ARBA"/>
</dbReference>
<evidence type="ECO:0000256" key="1">
    <source>
        <dbReference type="ARBA" id="ARBA00008343"/>
    </source>
</evidence>
<dbReference type="InterPro" id="IPR011257">
    <property type="entry name" value="DNA_glycosylase"/>
</dbReference>
<reference evidence="8" key="1">
    <citation type="submission" date="2018-07" db="EMBL/GenBank/DDBJ databases">
        <authorList>
            <person name="Quirk P.G."/>
            <person name="Krulwich T.A."/>
        </authorList>
    </citation>
    <scope>NUCLEOTIDE SEQUENCE</scope>
    <source>
        <strain evidence="8">Anand</strain>
    </source>
</reference>
<dbReference type="PROSITE" id="PS01155">
    <property type="entry name" value="ENDONUCLEASE_III_2"/>
    <property type="match status" value="1"/>
</dbReference>
<name>A0A3B0N865_THEAN</name>
<dbReference type="CDD" id="cd00056">
    <property type="entry name" value="ENDO3c"/>
    <property type="match status" value="1"/>
</dbReference>
<dbReference type="VEuPathDB" id="PiroplasmaDB:TA05440"/>
<evidence type="ECO:0000256" key="6">
    <source>
        <dbReference type="ARBA" id="ARBA00023295"/>
    </source>
</evidence>
<proteinExistence type="inferred from homology"/>
<dbReference type="GO" id="GO:0005634">
    <property type="term" value="C:nucleus"/>
    <property type="evidence" value="ECO:0007669"/>
    <property type="project" value="TreeGrafter"/>
</dbReference>
<keyword evidence="4" id="KW-0234">DNA repair</keyword>
<dbReference type="InterPro" id="IPR000445">
    <property type="entry name" value="HhH_motif"/>
</dbReference>
<dbReference type="SMART" id="SM00478">
    <property type="entry name" value="ENDO3c"/>
    <property type="match status" value="1"/>
</dbReference>
<dbReference type="SUPFAM" id="SSF48150">
    <property type="entry name" value="DNA-glycosylase"/>
    <property type="match status" value="1"/>
</dbReference>
<organism evidence="8">
    <name type="scientific">Theileria annulata</name>
    <dbReference type="NCBI Taxonomy" id="5874"/>
    <lineage>
        <taxon>Eukaryota</taxon>
        <taxon>Sar</taxon>
        <taxon>Alveolata</taxon>
        <taxon>Apicomplexa</taxon>
        <taxon>Aconoidasida</taxon>
        <taxon>Piroplasmida</taxon>
        <taxon>Theileriidae</taxon>
        <taxon>Theileria</taxon>
    </lineage>
</organism>
<dbReference type="Pfam" id="PF00730">
    <property type="entry name" value="HhH-GPD"/>
    <property type="match status" value="1"/>
</dbReference>
<evidence type="ECO:0000259" key="7">
    <source>
        <dbReference type="SMART" id="SM00478"/>
    </source>
</evidence>
<dbReference type="InterPro" id="IPR003265">
    <property type="entry name" value="HhH-GPD_domain"/>
</dbReference>
<keyword evidence="2" id="KW-0227">DNA damage</keyword>
<dbReference type="GO" id="GO:0003677">
    <property type="term" value="F:DNA binding"/>
    <property type="evidence" value="ECO:0007669"/>
    <property type="project" value="InterPro"/>
</dbReference>
<dbReference type="Gene3D" id="1.10.1670.10">
    <property type="entry name" value="Helix-hairpin-Helix base-excision DNA repair enzymes (C-terminal)"/>
    <property type="match status" value="1"/>
</dbReference>